<dbReference type="KEGG" id="hhg:XM38_004170"/>
<dbReference type="OrthoDB" id="573914at2"/>
<dbReference type="RefSeq" id="WP_080812548.1">
    <property type="nucleotide sequence ID" value="NZ_CP021983.2"/>
</dbReference>
<dbReference type="STRING" id="1641165.XM38_21500"/>
<gene>
    <name evidence="1" type="ORF">XM38_004170</name>
</gene>
<protein>
    <recommendedName>
        <fullName evidence="3">Ribbon-helix-helix protein CopG domain-containing protein</fullName>
    </recommendedName>
</protein>
<evidence type="ECO:0000313" key="1">
    <source>
        <dbReference type="EMBL" id="ASC69490.1"/>
    </source>
</evidence>
<proteinExistence type="predicted"/>
<dbReference type="EMBL" id="CP021983">
    <property type="protein sequence ID" value="ASC69490.1"/>
    <property type="molecule type" value="Genomic_DNA"/>
</dbReference>
<evidence type="ECO:0000313" key="2">
    <source>
        <dbReference type="Proteomes" id="UP000191901"/>
    </source>
</evidence>
<sequence length="70" mass="8053">MQDTLNIPLTPELRSAIDRLTEAEGLSPEGLVQKALQEFVFVHQFRSLREQLLQKSQADYTDDDIFEMVS</sequence>
<keyword evidence="2" id="KW-1185">Reference proteome</keyword>
<organism evidence="1 2">
    <name type="scientific">Halomicronema hongdechloris C2206</name>
    <dbReference type="NCBI Taxonomy" id="1641165"/>
    <lineage>
        <taxon>Bacteria</taxon>
        <taxon>Bacillati</taxon>
        <taxon>Cyanobacteriota</taxon>
        <taxon>Cyanophyceae</taxon>
        <taxon>Nodosilineales</taxon>
        <taxon>Nodosilineaceae</taxon>
        <taxon>Halomicronema</taxon>
    </lineage>
</organism>
<evidence type="ECO:0008006" key="3">
    <source>
        <dbReference type="Google" id="ProtNLM"/>
    </source>
</evidence>
<accession>A0A1V8NG25</accession>
<reference evidence="1 2" key="1">
    <citation type="journal article" date="2016" name="Biochim. Biophys. Acta">
        <title>Characterization of red-shifted phycobilisomes isolated from the chlorophyll f-containing cyanobacterium Halomicronema hongdechloris.</title>
        <authorList>
            <person name="Li Y."/>
            <person name="Lin Y."/>
            <person name="Garvey C.J."/>
            <person name="Birch D."/>
            <person name="Corkery R.W."/>
            <person name="Loughlin P.C."/>
            <person name="Scheer H."/>
            <person name="Willows R.D."/>
            <person name="Chen M."/>
        </authorList>
    </citation>
    <scope>NUCLEOTIDE SEQUENCE [LARGE SCALE GENOMIC DNA]</scope>
    <source>
        <strain evidence="1 2">C2206</strain>
    </source>
</reference>
<dbReference type="Proteomes" id="UP000191901">
    <property type="component" value="Chromosome"/>
</dbReference>
<dbReference type="AlphaFoldDB" id="A0A1V8NG25"/>
<name>A0A1V8NG25_9CYAN</name>